<dbReference type="PROSITE" id="PS50404">
    <property type="entry name" value="GST_NTER"/>
    <property type="match status" value="1"/>
</dbReference>
<evidence type="ECO:0000313" key="2">
    <source>
        <dbReference type="EMBL" id="VAW82282.1"/>
    </source>
</evidence>
<reference evidence="2" key="1">
    <citation type="submission" date="2018-06" db="EMBL/GenBank/DDBJ databases">
        <authorList>
            <person name="Zhirakovskaya E."/>
        </authorList>
    </citation>
    <scope>NUCLEOTIDE SEQUENCE</scope>
</reference>
<feature type="domain" description="GST N-terminal" evidence="1">
    <location>
        <begin position="47"/>
        <end position="131"/>
    </location>
</feature>
<sequence length="132" mass="15563">MRIFFKYFFKLIRIVVGPMLLLWDWLTSPKGVQRPLQQQQRIDEKTQHLTLYQFKSCPFCIRVRRTIKQHSLNIETRDALRDSASRKQLLEGGGKIKVPCLKIQDAQGDITWMYESAAIIHHLEERVVPLSQ</sequence>
<dbReference type="AlphaFoldDB" id="A0A3B0Z417"/>
<proteinExistence type="predicted"/>
<dbReference type="PROSITE" id="PS00195">
    <property type="entry name" value="GLUTAREDOXIN_1"/>
    <property type="match status" value="1"/>
</dbReference>
<dbReference type="EMBL" id="UOFK01000306">
    <property type="protein sequence ID" value="VAW82282.1"/>
    <property type="molecule type" value="Genomic_DNA"/>
</dbReference>
<dbReference type="Pfam" id="PF13417">
    <property type="entry name" value="GST_N_3"/>
    <property type="match status" value="1"/>
</dbReference>
<dbReference type="Gene3D" id="3.40.30.10">
    <property type="entry name" value="Glutaredoxin"/>
    <property type="match status" value="1"/>
</dbReference>
<name>A0A3B0Z417_9ZZZZ</name>
<gene>
    <name evidence="2" type="ORF">MNBD_GAMMA13-1007</name>
</gene>
<organism evidence="2">
    <name type="scientific">hydrothermal vent metagenome</name>
    <dbReference type="NCBI Taxonomy" id="652676"/>
    <lineage>
        <taxon>unclassified sequences</taxon>
        <taxon>metagenomes</taxon>
        <taxon>ecological metagenomes</taxon>
    </lineage>
</organism>
<evidence type="ECO:0000259" key="1">
    <source>
        <dbReference type="PROSITE" id="PS50404"/>
    </source>
</evidence>
<dbReference type="InterPro" id="IPR011767">
    <property type="entry name" value="GLR_AS"/>
</dbReference>
<protein>
    <submittedName>
        <fullName evidence="2">Glutaredoxin</fullName>
    </submittedName>
</protein>
<dbReference type="PROSITE" id="PS51354">
    <property type="entry name" value="GLUTAREDOXIN_2"/>
    <property type="match status" value="1"/>
</dbReference>
<dbReference type="InterPro" id="IPR036249">
    <property type="entry name" value="Thioredoxin-like_sf"/>
</dbReference>
<accession>A0A3B0Z417</accession>
<dbReference type="SUPFAM" id="SSF52833">
    <property type="entry name" value="Thioredoxin-like"/>
    <property type="match status" value="1"/>
</dbReference>
<dbReference type="InterPro" id="IPR004045">
    <property type="entry name" value="Glutathione_S-Trfase_N"/>
</dbReference>